<keyword evidence="4" id="KW-1185">Reference proteome</keyword>
<name>A0A0L8VAX5_9BACT</name>
<dbReference type="SUPFAM" id="SSF52172">
    <property type="entry name" value="CheY-like"/>
    <property type="match status" value="1"/>
</dbReference>
<protein>
    <recommendedName>
        <fullName evidence="2">Response regulatory domain-containing protein</fullName>
    </recommendedName>
</protein>
<accession>A0A0L8VAX5</accession>
<dbReference type="PROSITE" id="PS50110">
    <property type="entry name" value="RESPONSE_REGULATORY"/>
    <property type="match status" value="1"/>
</dbReference>
<evidence type="ECO:0000259" key="2">
    <source>
        <dbReference type="PROSITE" id="PS50110"/>
    </source>
</evidence>
<dbReference type="EMBL" id="LGIA01000116">
    <property type="protein sequence ID" value="KOH45508.1"/>
    <property type="molecule type" value="Genomic_DNA"/>
</dbReference>
<dbReference type="InterPro" id="IPR001789">
    <property type="entry name" value="Sig_transdc_resp-reg_receiver"/>
</dbReference>
<dbReference type="Proteomes" id="UP000036958">
    <property type="component" value="Unassembled WGS sequence"/>
</dbReference>
<evidence type="ECO:0000313" key="3">
    <source>
        <dbReference type="EMBL" id="KOH45508.1"/>
    </source>
</evidence>
<evidence type="ECO:0000256" key="1">
    <source>
        <dbReference type="PROSITE-ProRule" id="PRU00169"/>
    </source>
</evidence>
<dbReference type="InterPro" id="IPR011006">
    <property type="entry name" value="CheY-like_superfamily"/>
</dbReference>
<dbReference type="STRING" id="1409788.NC99_16740"/>
<evidence type="ECO:0000313" key="4">
    <source>
        <dbReference type="Proteomes" id="UP000036958"/>
    </source>
</evidence>
<organism evidence="3 4">
    <name type="scientific">Sunxiuqinia dokdonensis</name>
    <dbReference type="NCBI Taxonomy" id="1409788"/>
    <lineage>
        <taxon>Bacteria</taxon>
        <taxon>Pseudomonadati</taxon>
        <taxon>Bacteroidota</taxon>
        <taxon>Bacteroidia</taxon>
        <taxon>Marinilabiliales</taxon>
        <taxon>Prolixibacteraceae</taxon>
        <taxon>Sunxiuqinia</taxon>
    </lineage>
</organism>
<proteinExistence type="predicted"/>
<dbReference type="AlphaFoldDB" id="A0A0L8VAX5"/>
<comment type="caution">
    <text evidence="3">The sequence shown here is derived from an EMBL/GenBank/DDBJ whole genome shotgun (WGS) entry which is preliminary data.</text>
</comment>
<keyword evidence="1" id="KW-0597">Phosphoprotein</keyword>
<feature type="modified residue" description="4-aspartylphosphate" evidence="1">
    <location>
        <position position="24"/>
    </location>
</feature>
<reference evidence="4" key="1">
    <citation type="submission" date="2015-07" db="EMBL/GenBank/DDBJ databases">
        <title>Genome sequencing of Sunxiuqinia dokdonensis strain SK.</title>
        <authorList>
            <person name="Ahn S."/>
            <person name="Kim B.-C."/>
        </authorList>
    </citation>
    <scope>NUCLEOTIDE SEQUENCE [LARGE SCALE GENOMIC DNA]</scope>
    <source>
        <strain evidence="4">SK</strain>
    </source>
</reference>
<feature type="domain" description="Response regulatory" evidence="2">
    <location>
        <begin position="1"/>
        <end position="93"/>
    </location>
</feature>
<dbReference type="Gene3D" id="3.40.50.2300">
    <property type="match status" value="1"/>
</dbReference>
<gene>
    <name evidence="3" type="ORF">NC99_16740</name>
</gene>
<sequence length="99" mass="11230">MLSYLEQLKHKHSLDDFPDYILIDIHLPDMDATAFLDRFELIVANMETPEIFILASSGSKKNRDLAMQYSFVSAYLEKPVPSDFIEVLIAGKGVDDSPH</sequence>
<dbReference type="GO" id="GO:0000160">
    <property type="term" value="P:phosphorelay signal transduction system"/>
    <property type="evidence" value="ECO:0007669"/>
    <property type="project" value="InterPro"/>
</dbReference>